<dbReference type="Gene3D" id="3.30.750.44">
    <property type="match status" value="1"/>
</dbReference>
<dbReference type="InterPro" id="IPR036034">
    <property type="entry name" value="PDZ_sf"/>
</dbReference>
<comment type="caution">
    <text evidence="12">The sequence shown here is derived from an EMBL/GenBank/DDBJ whole genome shotgun (WGS) entry which is preliminary data.</text>
</comment>
<dbReference type="EC" id="3.4.21.-" evidence="7"/>
<dbReference type="InterPro" id="IPR029414">
    <property type="entry name" value="Tricorn_PDZ"/>
</dbReference>
<dbReference type="PIRSF" id="PIRSF036421">
    <property type="entry name" value="Tricorn_protease"/>
    <property type="match status" value="1"/>
</dbReference>
<dbReference type="InterPro" id="IPR012393">
    <property type="entry name" value="Tricorn_protease"/>
</dbReference>
<dbReference type="InterPro" id="IPR029045">
    <property type="entry name" value="ClpP/crotonase-like_dom_sf"/>
</dbReference>
<keyword evidence="4 7" id="KW-0645">Protease</keyword>
<comment type="function">
    <text evidence="7">Degrades oligopeptides.</text>
</comment>
<dbReference type="Gene3D" id="2.120.10.60">
    <property type="entry name" value="Tricorn protease N-terminal domain"/>
    <property type="match status" value="1"/>
</dbReference>
<dbReference type="Pfam" id="PF14685">
    <property type="entry name" value="PDZ_Tricorn"/>
    <property type="match status" value="1"/>
</dbReference>
<dbReference type="SUPFAM" id="SSF69304">
    <property type="entry name" value="Tricorn protease N-terminal domain"/>
    <property type="match status" value="1"/>
</dbReference>
<proteinExistence type="inferred from homology"/>
<evidence type="ECO:0000256" key="7">
    <source>
        <dbReference type="PIRNR" id="PIRNR036421"/>
    </source>
</evidence>
<keyword evidence="5 7" id="KW-0378">Hydrolase</keyword>
<dbReference type="GO" id="GO:0005737">
    <property type="term" value="C:cytoplasm"/>
    <property type="evidence" value="ECO:0007669"/>
    <property type="project" value="UniProtKB-SubCell"/>
</dbReference>
<evidence type="ECO:0000256" key="4">
    <source>
        <dbReference type="ARBA" id="ARBA00022670"/>
    </source>
</evidence>
<dbReference type="PANTHER" id="PTHR43253:SF1">
    <property type="entry name" value="TRICORN PROTEASE HOMOLOG 2-RELATED"/>
    <property type="match status" value="1"/>
</dbReference>
<feature type="active site" description="Charge relay system" evidence="8">
    <location>
        <position position="734"/>
    </location>
</feature>
<feature type="active site" description="Charge relay system" evidence="8">
    <location>
        <position position="1018"/>
    </location>
</feature>
<dbReference type="GO" id="GO:0006508">
    <property type="term" value="P:proteolysis"/>
    <property type="evidence" value="ECO:0007669"/>
    <property type="project" value="UniProtKB-UniRule"/>
</dbReference>
<dbReference type="Pfam" id="PF03572">
    <property type="entry name" value="Peptidase_S41"/>
    <property type="match status" value="1"/>
</dbReference>
<dbReference type="Gene3D" id="3.90.226.10">
    <property type="entry name" value="2-enoyl-CoA Hydratase, Chain A, domain 1"/>
    <property type="match status" value="1"/>
</dbReference>
<name>A0A4S3KE80_9GAMM</name>
<dbReference type="CDD" id="cd07562">
    <property type="entry name" value="Peptidase_S41_TRI"/>
    <property type="match status" value="1"/>
</dbReference>
<dbReference type="GO" id="GO:0008236">
    <property type="term" value="F:serine-type peptidase activity"/>
    <property type="evidence" value="ECO:0007669"/>
    <property type="project" value="UniProtKB-UniRule"/>
</dbReference>
<dbReference type="InterPro" id="IPR015943">
    <property type="entry name" value="WD40/YVTN_repeat-like_dom_sf"/>
</dbReference>
<dbReference type="InterPro" id="IPR028204">
    <property type="entry name" value="Tricorn_C1"/>
</dbReference>
<feature type="active site" description="Nucleophile" evidence="8">
    <location>
        <position position="959"/>
    </location>
</feature>
<evidence type="ECO:0000256" key="1">
    <source>
        <dbReference type="ARBA" id="ARBA00004496"/>
    </source>
</evidence>
<organism evidence="12 13">
    <name type="scientific">Rhodanobacter lindaniclasticus</name>
    <dbReference type="NCBI Taxonomy" id="75310"/>
    <lineage>
        <taxon>Bacteria</taxon>
        <taxon>Pseudomonadati</taxon>
        <taxon>Pseudomonadota</taxon>
        <taxon>Gammaproteobacteria</taxon>
        <taxon>Lysobacterales</taxon>
        <taxon>Rhodanobacteraceae</taxon>
        <taxon>Rhodanobacter</taxon>
    </lineage>
</organism>
<dbReference type="Pfam" id="PF26550">
    <property type="entry name" value="Tricorn_2nd"/>
    <property type="match status" value="1"/>
</dbReference>
<evidence type="ECO:0000256" key="8">
    <source>
        <dbReference type="PIRSR" id="PIRSR036421-1"/>
    </source>
</evidence>
<evidence type="ECO:0000256" key="6">
    <source>
        <dbReference type="ARBA" id="ARBA00022825"/>
    </source>
</evidence>
<feature type="region of interest" description="Disordered" evidence="10">
    <location>
        <begin position="1057"/>
        <end position="1087"/>
    </location>
</feature>
<sequence length="1087" mass="119271">MCGARVVFTYAGDLWLASTQGGTATRLTAAPGLEMAARFSPDCRQIAFTGQYGGDSQVYVVATDGGVPTQLTWYPAMGPLPQRWGFDNQVYGWTPDGKSVLFRSWREARSISNPRLFSVAATGGLPTALPMPVAGVGRYSPDGKQIVYSPKYRDFRDWDRYQGGWAQDLFVYDFAAKSAKNITSDPNTDRDPVWIGKDIYFLSDRGPHLNLYRYDTSDGKTAQVTDYKNNDARWASGDAAGQIVFELGGVLHLYDTHNQSDRALDIRVPSDLVATRASERSVKDHVEDFALSANGKRAAFTARGEVFSVPLKHGITLDLTHTPGAHEREVAWSPDGKRVAYISDQSGEEEVWVRNADGSEPLMLSRGVLGRLYAPSWSPDGKQLAFVDSNNRLHLIGTSAGATDKVIAQDPGQSQRDYAWSPGGHYLAYSLTDKDTLLARLMVYDVGSGKATELGREYQNAYAPAFSPDGKYLYFLGDREWAPQMSGVELDYATSRSTQILAYALRDKLANPFAPRNDEATGSDQGQADKSAEDHGKDEAKPKPPAQIDDRIDFDGIGQRLMRAPIEPDNIRWLAVTTKAILYASTGAQYLGRDSAVPTRIESWSFKQHKADKVYTYDKPVDGTGVLALSRDGSTLLVRDGKDYKAVDLDADKPDPKDVKLDGLFARVDPRAEYAEIFNDVWRRYRDYFYVTSMNGYDWNAIRAKYESLLPYVGDRTDLNYVLGQMIAELSNSHTYVAGGDLGLPDKPHVGLLGADFELDAASGHYRIAHVFPGENDEPRYRSPLTQVGVEVKAGDYVLAINGVPLTAGDNPYRLLRIAPGQLVQLTVNTRPSPDGARTVLLKPISSEMPLHYYDWVQANRQYVAKASDGKIGYLHIPDMGEDGAREFIKWFYPQLRKPGLIIDVRDNGGGFMSQTMIERLSRKLLAYNYFRGTSITGTYPGATPLGHLAALSNGTTASDGDIFSYMFKQAKLGPLIGTRTWGGVVGITDWGPLMDGGSVSIPQFAAIVNFEGKYVVEGHGVEPDIVVNEDVSQQLAGKDPQLDKAIEVLGKEIQAHPLTLPPQPPGVDKAPPAMRPASATAPPPAG</sequence>
<dbReference type="AlphaFoldDB" id="A0A4S3KE80"/>
<dbReference type="InterPro" id="IPR005151">
    <property type="entry name" value="Tail-specific_protease"/>
</dbReference>
<evidence type="ECO:0000256" key="9">
    <source>
        <dbReference type="PIRSR" id="PIRSR036421-3"/>
    </source>
</evidence>
<feature type="compositionally biased region" description="Basic and acidic residues" evidence="10">
    <location>
        <begin position="530"/>
        <end position="551"/>
    </location>
</feature>
<dbReference type="Proteomes" id="UP000306317">
    <property type="component" value="Unassembled WGS sequence"/>
</dbReference>
<dbReference type="Gene3D" id="2.130.10.10">
    <property type="entry name" value="YVTN repeat-like/Quinoprotein amine dehydrogenase"/>
    <property type="match status" value="1"/>
</dbReference>
<dbReference type="EMBL" id="MWIO01000031">
    <property type="protein sequence ID" value="THD06729.1"/>
    <property type="molecule type" value="Genomic_DNA"/>
</dbReference>
<feature type="region of interest" description="Disordered" evidence="10">
    <location>
        <begin position="513"/>
        <end position="551"/>
    </location>
</feature>
<evidence type="ECO:0000259" key="11">
    <source>
        <dbReference type="SMART" id="SM00245"/>
    </source>
</evidence>
<dbReference type="SUPFAM" id="SSF52096">
    <property type="entry name" value="ClpP/crotonase"/>
    <property type="match status" value="1"/>
</dbReference>
<dbReference type="SUPFAM" id="SSF82171">
    <property type="entry name" value="DPP6 N-terminal domain-like"/>
    <property type="match status" value="1"/>
</dbReference>
<dbReference type="Gene3D" id="2.30.42.10">
    <property type="match status" value="1"/>
</dbReference>
<evidence type="ECO:0000256" key="10">
    <source>
        <dbReference type="SAM" id="MobiDB-lite"/>
    </source>
</evidence>
<comment type="similarity">
    <text evidence="2 7">Belongs to the peptidase S41B family.</text>
</comment>
<feature type="site" description="Transition state stabilizer; via amide nitrogen" evidence="9">
    <location>
        <position position="960"/>
    </location>
</feature>
<evidence type="ECO:0000256" key="3">
    <source>
        <dbReference type="ARBA" id="ARBA00022490"/>
    </source>
</evidence>
<keyword evidence="6 7" id="KW-0720">Serine protease</keyword>
<gene>
    <name evidence="12" type="ORF">B1991_11940</name>
</gene>
<dbReference type="SUPFAM" id="SSF50156">
    <property type="entry name" value="PDZ domain-like"/>
    <property type="match status" value="1"/>
</dbReference>
<comment type="subcellular location">
    <subcellularLocation>
        <location evidence="1 7">Cytoplasm</location>
    </subcellularLocation>
</comment>
<reference evidence="12 13" key="1">
    <citation type="submission" date="2017-02" db="EMBL/GenBank/DDBJ databases">
        <title>Whole genome sequencing of Rhodanobacter lindaniclasticus DSM 17932.</title>
        <authorList>
            <person name="Kumar S."/>
            <person name="Patil P."/>
            <person name="Patil P.B."/>
        </authorList>
    </citation>
    <scope>NUCLEOTIDE SEQUENCE [LARGE SCALE GENOMIC DNA]</scope>
    <source>
        <strain evidence="12 13">DSM 17932</strain>
    </source>
</reference>
<dbReference type="SMART" id="SM00245">
    <property type="entry name" value="TSPc"/>
    <property type="match status" value="1"/>
</dbReference>
<keyword evidence="3 7" id="KW-0963">Cytoplasm</keyword>
<protein>
    <recommendedName>
        <fullName evidence="7">Tricorn protease homolog</fullName>
        <ecNumber evidence="7">3.4.21.-</ecNumber>
    </recommendedName>
</protein>
<keyword evidence="13" id="KW-1185">Reference proteome</keyword>
<evidence type="ECO:0000313" key="12">
    <source>
        <dbReference type="EMBL" id="THD06729.1"/>
    </source>
</evidence>
<accession>A0A4S3KE80</accession>
<dbReference type="Pfam" id="PF26549">
    <property type="entry name" value="Tricorn_N"/>
    <property type="match status" value="1"/>
</dbReference>
<dbReference type="PANTHER" id="PTHR43253">
    <property type="entry name" value="TRICORN PROTEASE HOMOLOG 2-RELATED"/>
    <property type="match status" value="1"/>
</dbReference>
<dbReference type="Pfam" id="PF14684">
    <property type="entry name" value="Tricorn_C1"/>
    <property type="match status" value="1"/>
</dbReference>
<evidence type="ECO:0000256" key="5">
    <source>
        <dbReference type="ARBA" id="ARBA00022801"/>
    </source>
</evidence>
<feature type="domain" description="Tail specific protease" evidence="11">
    <location>
        <begin position="835"/>
        <end position="1029"/>
    </location>
</feature>
<evidence type="ECO:0000313" key="13">
    <source>
        <dbReference type="Proteomes" id="UP000306317"/>
    </source>
</evidence>
<evidence type="ECO:0000256" key="2">
    <source>
        <dbReference type="ARBA" id="ARBA00008524"/>
    </source>
</evidence>